<dbReference type="AlphaFoldDB" id="A0A016UTW4"/>
<sequence length="85" mass="9519">MAIFVLDISNSQLLFNERVAEELAAAGHDVTMILMTPQDDRDNTDIRIKSRIKGEWCSPFQGLDASLRLSRVNELTPLPTTGKFV</sequence>
<name>A0A016UTW4_9BILA</name>
<dbReference type="OrthoDB" id="5835829at2759"/>
<evidence type="ECO:0000313" key="1">
    <source>
        <dbReference type="EMBL" id="EYC18396.1"/>
    </source>
</evidence>
<gene>
    <name evidence="1" type="primary">Acey_s0027.g1498</name>
    <name evidence="1" type="ORF">Y032_0027g1498</name>
</gene>
<comment type="caution">
    <text evidence="1">The sequence shown here is derived from an EMBL/GenBank/DDBJ whole genome shotgun (WGS) entry which is preliminary data.</text>
</comment>
<keyword evidence="2" id="KW-1185">Reference proteome</keyword>
<dbReference type="Proteomes" id="UP000024635">
    <property type="component" value="Unassembled WGS sequence"/>
</dbReference>
<accession>A0A016UTW4</accession>
<reference evidence="2" key="1">
    <citation type="journal article" date="2015" name="Nat. Genet.">
        <title>The genome and transcriptome of the zoonotic hookworm Ancylostoma ceylanicum identify infection-specific gene families.</title>
        <authorList>
            <person name="Schwarz E.M."/>
            <person name="Hu Y."/>
            <person name="Antoshechkin I."/>
            <person name="Miller M.M."/>
            <person name="Sternberg P.W."/>
            <person name="Aroian R.V."/>
        </authorList>
    </citation>
    <scope>NUCLEOTIDE SEQUENCE</scope>
    <source>
        <strain evidence="2">HY135</strain>
    </source>
</reference>
<dbReference type="EMBL" id="JARK01001363">
    <property type="protein sequence ID" value="EYC18396.1"/>
    <property type="molecule type" value="Genomic_DNA"/>
</dbReference>
<proteinExistence type="predicted"/>
<organism evidence="1 2">
    <name type="scientific">Ancylostoma ceylanicum</name>
    <dbReference type="NCBI Taxonomy" id="53326"/>
    <lineage>
        <taxon>Eukaryota</taxon>
        <taxon>Metazoa</taxon>
        <taxon>Ecdysozoa</taxon>
        <taxon>Nematoda</taxon>
        <taxon>Chromadorea</taxon>
        <taxon>Rhabditida</taxon>
        <taxon>Rhabditina</taxon>
        <taxon>Rhabditomorpha</taxon>
        <taxon>Strongyloidea</taxon>
        <taxon>Ancylostomatidae</taxon>
        <taxon>Ancylostomatinae</taxon>
        <taxon>Ancylostoma</taxon>
    </lineage>
</organism>
<protein>
    <submittedName>
        <fullName evidence="1">Uncharacterized protein</fullName>
    </submittedName>
</protein>
<evidence type="ECO:0000313" key="2">
    <source>
        <dbReference type="Proteomes" id="UP000024635"/>
    </source>
</evidence>